<feature type="region of interest" description="Disordered" evidence="1">
    <location>
        <begin position="89"/>
        <end position="124"/>
    </location>
</feature>
<dbReference type="GO" id="GO:0005770">
    <property type="term" value="C:late endosome"/>
    <property type="evidence" value="ECO:0007669"/>
    <property type="project" value="TreeGrafter"/>
</dbReference>
<dbReference type="SUPFAM" id="SSF51905">
    <property type="entry name" value="FAD/NAD(P)-binding domain"/>
    <property type="match status" value="1"/>
</dbReference>
<organism evidence="4 5">
    <name type="scientific">Peltaster fructicola</name>
    <dbReference type="NCBI Taxonomy" id="286661"/>
    <lineage>
        <taxon>Eukaryota</taxon>
        <taxon>Fungi</taxon>
        <taxon>Dikarya</taxon>
        <taxon>Ascomycota</taxon>
        <taxon>Pezizomycotina</taxon>
        <taxon>Dothideomycetes</taxon>
        <taxon>Dothideomycetes incertae sedis</taxon>
        <taxon>Peltaster</taxon>
    </lineage>
</organism>
<dbReference type="Gene3D" id="3.30.9.10">
    <property type="entry name" value="D-Amino Acid Oxidase, subunit A, domain 2"/>
    <property type="match status" value="1"/>
</dbReference>
<reference evidence="4 5" key="1">
    <citation type="journal article" date="2016" name="Sci. Rep.">
        <title>Peltaster fructicola genome reveals evolution from an invasive phytopathogen to an ectophytic parasite.</title>
        <authorList>
            <person name="Xu C."/>
            <person name="Chen H."/>
            <person name="Gleason M.L."/>
            <person name="Xu J.R."/>
            <person name="Liu H."/>
            <person name="Zhang R."/>
            <person name="Sun G."/>
        </authorList>
    </citation>
    <scope>NUCLEOTIDE SEQUENCE [LARGE SCALE GENOMIC DNA]</scope>
    <source>
        <strain evidence="4 5">LNHT1506</strain>
    </source>
</reference>
<dbReference type="OrthoDB" id="498204at2759"/>
<evidence type="ECO:0000256" key="2">
    <source>
        <dbReference type="SAM" id="Phobius"/>
    </source>
</evidence>
<dbReference type="GO" id="GO:0005829">
    <property type="term" value="C:cytosol"/>
    <property type="evidence" value="ECO:0007669"/>
    <property type="project" value="GOC"/>
</dbReference>
<proteinExistence type="predicted"/>
<gene>
    <name evidence="4" type="ORF">AMS68_000095</name>
</gene>
<feature type="transmembrane region" description="Helical" evidence="2">
    <location>
        <begin position="7"/>
        <end position="23"/>
    </location>
</feature>
<evidence type="ECO:0000313" key="5">
    <source>
        <dbReference type="Proteomes" id="UP000503462"/>
    </source>
</evidence>
<protein>
    <recommendedName>
        <fullName evidence="3">FAD dependent oxidoreductase domain-containing protein</fullName>
    </recommendedName>
</protein>
<keyword evidence="5" id="KW-1185">Reference proteome</keyword>
<keyword evidence="2" id="KW-0472">Membrane</keyword>
<keyword evidence="2" id="KW-0812">Transmembrane</keyword>
<dbReference type="Gene3D" id="3.50.50.60">
    <property type="entry name" value="FAD/NAD(P)-binding domain"/>
    <property type="match status" value="1"/>
</dbReference>
<dbReference type="PANTHER" id="PTHR13847">
    <property type="entry name" value="SARCOSINE DEHYDROGENASE-RELATED"/>
    <property type="match status" value="1"/>
</dbReference>
<accession>A0A6H0XIV5</accession>
<feature type="compositionally biased region" description="Basic and acidic residues" evidence="1">
    <location>
        <begin position="90"/>
        <end position="118"/>
    </location>
</feature>
<dbReference type="AlphaFoldDB" id="A0A6H0XIV5"/>
<name>A0A6H0XIV5_9PEZI</name>
<dbReference type="EMBL" id="CP051139">
    <property type="protein sequence ID" value="QIW94577.1"/>
    <property type="molecule type" value="Genomic_DNA"/>
</dbReference>
<evidence type="ECO:0000313" key="4">
    <source>
        <dbReference type="EMBL" id="QIW94577.1"/>
    </source>
</evidence>
<keyword evidence="2" id="KW-1133">Transmembrane helix</keyword>
<evidence type="ECO:0000259" key="3">
    <source>
        <dbReference type="Pfam" id="PF01266"/>
    </source>
</evidence>
<dbReference type="Proteomes" id="UP000503462">
    <property type="component" value="Chromosome 1"/>
</dbReference>
<dbReference type="GO" id="GO:0042147">
    <property type="term" value="P:retrograde transport, endosome to Golgi"/>
    <property type="evidence" value="ECO:0007669"/>
    <property type="project" value="TreeGrafter"/>
</dbReference>
<dbReference type="PANTHER" id="PTHR13847:SF185">
    <property type="entry name" value="FAD DEPENDENT OXIDOREDUCTASE SUPERFAMILY (AFU_ORTHOLOGUE AFUA_3G02360)"/>
    <property type="match status" value="1"/>
</dbReference>
<dbReference type="InterPro" id="IPR036188">
    <property type="entry name" value="FAD/NAD-bd_sf"/>
</dbReference>
<feature type="domain" description="FAD dependent oxidoreductase" evidence="3">
    <location>
        <begin position="7"/>
        <end position="388"/>
    </location>
</feature>
<evidence type="ECO:0000256" key="1">
    <source>
        <dbReference type="SAM" id="MobiDB-lite"/>
    </source>
</evidence>
<sequence length="403" mass="43106">MAASDGVVIIGAGIIGLATVYYLTELKDTPAPSIHLVEASPELFASASGFGPATASLGVLSFKLHRELAEKHDGRNRWGYSRSTGTSLTHDGRLNGARGDDWLRDDGSRAQSAAEHDFSGPSNAPAWLTRRAGDALDIISSVDTTGQVDPLRLCQFLLQELVSKGVKLHQPSRVVKISREASNINGVIVENVSTKHTETLSCDRVVITAGAWSGRVFGELFPDSDLNLHVGQLAGHSVVVKSPRWTAQHETDGCHAVFTTLRSGFSPEIFSRVGGEIYIAGLNDPDLALPELATDAVPDHACIQELVQVSQRFLGQDGTDVSDLEVVRQGLCFRPITTSGVPIVSRIDPRRLGPAYTGQQHGGVFVSTGHGPWGISHSLGTGKVMAELIESRTTSADVMHLRL</sequence>
<dbReference type="InterPro" id="IPR006076">
    <property type="entry name" value="FAD-dep_OxRdtase"/>
</dbReference>
<dbReference type="Pfam" id="PF01266">
    <property type="entry name" value="DAO"/>
    <property type="match status" value="1"/>
</dbReference>